<dbReference type="PDB" id="8AAJ">
    <property type="method" value="X-ray"/>
    <property type="resolution" value="3.70 A"/>
    <property type="chains" value="A=18-375"/>
</dbReference>
<dbReference type="InterPro" id="IPR004365">
    <property type="entry name" value="NA-bd_OB_tRNA"/>
</dbReference>
<dbReference type="PDB" id="8AA9">
    <property type="method" value="X-ray"/>
    <property type="resolution" value="1.80 A"/>
    <property type="chains" value="A/B=19-210"/>
</dbReference>
<dbReference type="EMBL" id="AJ248283">
    <property type="protein sequence ID" value="CAB49209.1"/>
    <property type="molecule type" value="Genomic_DNA"/>
</dbReference>
<feature type="binding site" evidence="7">
    <location>
        <position position="235"/>
    </location>
    <ligand>
        <name>Zn(2+)</name>
        <dbReference type="ChEBI" id="CHEBI:29105"/>
    </ligand>
</feature>
<evidence type="ECO:0000313" key="5">
    <source>
        <dbReference type="Proteomes" id="UP000000810"/>
    </source>
</evidence>
<feature type="binding site" evidence="7">
    <location>
        <position position="238"/>
    </location>
    <ligand>
        <name>Zn(2+)</name>
        <dbReference type="ChEBI" id="CHEBI:29105"/>
    </ligand>
</feature>
<dbReference type="PANTHER" id="PTHR13356:SF10">
    <property type="entry name" value="REPLICATION FACTOR-A PROTEIN 1"/>
    <property type="match status" value="1"/>
</dbReference>
<dbReference type="Gene3D" id="2.40.50.140">
    <property type="entry name" value="Nucleic acid-binding proteins"/>
    <property type="match status" value="2"/>
</dbReference>
<dbReference type="AlphaFoldDB" id="Q9V1Y9"/>
<dbReference type="HOGENOM" id="CLU_777604_0_0_2"/>
<dbReference type="SMR" id="Q9V1Y9"/>
<evidence type="ECO:0000259" key="2">
    <source>
        <dbReference type="Pfam" id="PF01336"/>
    </source>
</evidence>
<dbReference type="Pfam" id="PF08646">
    <property type="entry name" value="Rep_fac-A_C"/>
    <property type="match status" value="1"/>
</dbReference>
<dbReference type="PhylomeDB" id="Q9V1Y9"/>
<accession>Q9V1Y9</accession>
<reference evidence="6 7" key="2">
    <citation type="journal article" date="2023" name="Nat. Commun.">
        <title>DNA-binding mechanism and evolution of replication protein A.</title>
        <authorList>
            <person name="Madru C."/>
            <person name="Martinez-Carranza M."/>
            <person name="Laurent S."/>
            <person name="Alberti A.C."/>
            <person name="Chevreuil M."/>
            <person name="Raynal B."/>
            <person name="Haouz A."/>
            <person name="Le Meur R.A."/>
            <person name="Delarue M."/>
            <person name="Henneke G."/>
            <person name="Flament D."/>
            <person name="Krupovic M."/>
            <person name="Legrand P."/>
            <person name="Sauguet L."/>
        </authorList>
    </citation>
    <scope>X-RAY CRYSTALLOGRAPHY (1.80 ANGSTROMS) OF 19-210 IN COMPLEX WITH ZN(2+)</scope>
</reference>
<reference evidence="4 5" key="1">
    <citation type="journal article" date="2003" name="Mol. Microbiol.">
        <title>An integrated analysis of the genome of the hyperthermophilic archaeon Pyrococcus abyssi.</title>
        <authorList>
            <person name="Cohen G."/>
            <person name="Barbe V."/>
            <person name="Flament D."/>
            <person name="Galperin M."/>
            <person name="Heilig R."/>
            <person name="Ripp R."/>
            <person name="Lecompte O."/>
            <person name="Prieur D."/>
            <person name="Poch O."/>
            <person name="Quellerou J."/>
            <person name="Thierry J.C."/>
            <person name="Van der Oost J."/>
            <person name="Weissenbach J."/>
            <person name="Zivanovic Y."/>
            <person name="Forterre P."/>
        </authorList>
    </citation>
    <scope>NUCLEOTIDE SEQUENCE [LARGE SCALE GENOMIC DNA]</scope>
    <source>
        <strain evidence="5">GE5 / Orsay</strain>
    </source>
</reference>
<feature type="binding site" evidence="7">
    <location>
        <position position="256"/>
    </location>
    <ligand>
        <name>Zn(2+)</name>
        <dbReference type="ChEBI" id="CHEBI:29105"/>
    </ligand>
</feature>
<dbReference type="KEGG" id="pab:PAB2163"/>
<dbReference type="GO" id="GO:0000724">
    <property type="term" value="P:double-strand break repair via homologous recombination"/>
    <property type="evidence" value="ECO:0007669"/>
    <property type="project" value="TreeGrafter"/>
</dbReference>
<dbReference type="PIR" id="B75220">
    <property type="entry name" value="B75220"/>
</dbReference>
<feature type="binding site" evidence="7">
    <location>
        <position position="253"/>
    </location>
    <ligand>
        <name>Zn(2+)</name>
        <dbReference type="ChEBI" id="CHEBI:29105"/>
    </ligand>
</feature>
<evidence type="ECO:0000256" key="1">
    <source>
        <dbReference type="ARBA" id="ARBA00023125"/>
    </source>
</evidence>
<protein>
    <submittedName>
        <fullName evidence="4">RPA41 subunit of the hetero-oligomeric complex involved in homologous recombination</fullName>
    </submittedName>
</protein>
<organism evidence="4 5">
    <name type="scientific">Pyrococcus abyssi (strain GE5 / Orsay)</name>
    <dbReference type="NCBI Taxonomy" id="272844"/>
    <lineage>
        <taxon>Archaea</taxon>
        <taxon>Methanobacteriati</taxon>
        <taxon>Methanobacteriota</taxon>
        <taxon>Thermococci</taxon>
        <taxon>Thermococcales</taxon>
        <taxon>Thermococcaceae</taxon>
        <taxon>Pyrococcus</taxon>
    </lineage>
</organism>
<dbReference type="GO" id="GO:0010212">
    <property type="term" value="P:response to ionizing radiation"/>
    <property type="evidence" value="ECO:0007669"/>
    <property type="project" value="TreeGrafter"/>
</dbReference>
<proteinExistence type="evidence at protein level"/>
<dbReference type="PATRIC" id="fig|272844.11.peg.307"/>
<evidence type="ECO:0000259" key="3">
    <source>
        <dbReference type="Pfam" id="PF08646"/>
    </source>
</evidence>
<dbReference type="GO" id="GO:0046872">
    <property type="term" value="F:metal ion binding"/>
    <property type="evidence" value="ECO:0007669"/>
    <property type="project" value="UniProtKB-KW"/>
</dbReference>
<feature type="domain" description="OB" evidence="2">
    <location>
        <begin position="95"/>
        <end position="173"/>
    </location>
</feature>
<dbReference type="Pfam" id="PF01336">
    <property type="entry name" value="tRNA_anti-codon"/>
    <property type="match status" value="1"/>
</dbReference>
<dbReference type="NCBIfam" id="NF006255">
    <property type="entry name" value="PRK08402.1"/>
    <property type="match status" value="1"/>
</dbReference>
<keyword evidence="1" id="KW-0238">DNA-binding</keyword>
<dbReference type="eggNOG" id="arCOG01510">
    <property type="taxonomic scope" value="Archaea"/>
</dbReference>
<keyword evidence="5" id="KW-1185">Reference proteome</keyword>
<dbReference type="GO" id="GO:0003677">
    <property type="term" value="F:DNA binding"/>
    <property type="evidence" value="ECO:0007669"/>
    <property type="project" value="UniProtKB-KW"/>
</dbReference>
<keyword evidence="7" id="KW-0479">Metal-binding</keyword>
<gene>
    <name evidence="4" type="ORF">PAB2163</name>
</gene>
<dbReference type="STRING" id="272844.PAB2163"/>
<evidence type="ECO:0007829" key="7">
    <source>
        <dbReference type="PDB" id="8AAJ"/>
    </source>
</evidence>
<dbReference type="SUPFAM" id="SSF50249">
    <property type="entry name" value="Nucleic acid-binding proteins"/>
    <property type="match status" value="2"/>
</dbReference>
<evidence type="ECO:0000313" key="4">
    <source>
        <dbReference type="EMBL" id="CAB49209.1"/>
    </source>
</evidence>
<sequence>MVNVKNRNILRYSKVVDMTVLTKDRIIEIIERKTGMSREEIEEEIRKIMEEDPYLSEQGAAALLAERLGIDLIEKEEVSLMRISELYPGMDPREVNVVGRVLKKYPPREYTRKDGSVGRVASLIIYDDSGRARVVLWDAKVSEYYNKIEVGDVIKVLDAQVKESLSGLPELHINFRARIILNPDDPRVEMIPPLEEVRVATYTRKKIKDIEAGDRFVEVRGTIAKVYRVLTYDACPECKKKVDYDEGLGVWICPEHGEVQPIKMTILDFGLDDGTGYIRVTLFGDDAEELLGVSPEEIAEKIKELEESGLTTKEAARKLAEDEFYNIIGREIVVRGNVIEDRFLGLILRASSWEDVDYRREIERIKEELEKLGVM</sequence>
<dbReference type="InterPro" id="IPR012340">
    <property type="entry name" value="NA-bd_OB-fold"/>
</dbReference>
<keyword evidence="7" id="KW-0862">Zinc</keyword>
<dbReference type="PANTHER" id="PTHR13356">
    <property type="entry name" value="OB FOLD NUCLEIC ACID BINDING PROTEIN-RELATED"/>
    <property type="match status" value="1"/>
</dbReference>
<dbReference type="CDD" id="cd04491">
    <property type="entry name" value="SoSSB_OBF"/>
    <property type="match status" value="1"/>
</dbReference>
<dbReference type="InterPro" id="IPR013955">
    <property type="entry name" value="Rep_factor-A_C"/>
</dbReference>
<dbReference type="InterPro" id="IPR051231">
    <property type="entry name" value="SOSS-B"/>
</dbReference>
<feature type="domain" description="Replication factor A C-terminal" evidence="3">
    <location>
        <begin position="216"/>
        <end position="307"/>
    </location>
</feature>
<keyword evidence="6 7" id="KW-0002">3D-structure</keyword>
<evidence type="ECO:0007829" key="6">
    <source>
        <dbReference type="PDB" id="8AA9"/>
    </source>
</evidence>
<name>Q9V1Y9_PYRAB</name>
<dbReference type="Proteomes" id="UP000000810">
    <property type="component" value="Chromosome"/>
</dbReference>